<gene>
    <name evidence="1" type="ORF">EST38_g4247</name>
</gene>
<sequence length="539" mass="61089">MSHERHQIFVVARVCIAPGKPRQYRCIAALHHHYCSDELPLRGVNSFKRLARVPENAVLINEELATYHERKEELPQRPCPYTSLLAESAFTVDLAMNPPYSSSMMWNLDADMGSSDGANNDGITILDVTVPMNPSYCFVFLGEPEIEDDVPGMIPLTAAQYLRFYCPVPEGPLDVNKMHYERCYLEAIANLDDMPLIPIATLAKVWPCEYVVANDELRDSDASGLEIDTGTTAQLITYPTEIDTFRRQAVLSSEDITRLKKALKGAMHPDAVVDLSRFPLTADQILSVLEELRDFKRLDVSHSQAVDSRVFLHILKTYKCLRWINILHCPISRDDLKELMTNDRQRFRSVETILHPAFLTGKLPADFPKAFLVTYITSFRPYKNVTLPFFSTDQLVQNIFDILSNIHDDSSHISMPSLTIVASSHLAQGQNWSDRAIQLVPGRNLDDDSDSHYYLHQKEVYQLVVQVDFCGKAYRILTPLAPEQSEHTDSDVIGMDSFLKRLEEEGSPATDAAGVKRLLELCANTQLISIDRVLRKRKY</sequence>
<dbReference type="OrthoDB" id="3515175at2759"/>
<dbReference type="STRING" id="2316362.A0A4Q2DQZ3"/>
<dbReference type="EMBL" id="SDEE01000101">
    <property type="protein sequence ID" value="RXW21622.1"/>
    <property type="molecule type" value="Genomic_DNA"/>
</dbReference>
<name>A0A4Q2DQZ3_9AGAR</name>
<proteinExistence type="predicted"/>
<comment type="caution">
    <text evidence="1">The sequence shown here is derived from an EMBL/GenBank/DDBJ whole genome shotgun (WGS) entry which is preliminary data.</text>
</comment>
<dbReference type="AlphaFoldDB" id="A0A4Q2DQZ3"/>
<accession>A0A4Q2DQZ3</accession>
<protein>
    <submittedName>
        <fullName evidence="1">Uncharacterized protein</fullName>
    </submittedName>
</protein>
<evidence type="ECO:0000313" key="2">
    <source>
        <dbReference type="Proteomes" id="UP000290288"/>
    </source>
</evidence>
<reference evidence="1 2" key="1">
    <citation type="submission" date="2019-01" db="EMBL/GenBank/DDBJ databases">
        <title>Draft genome sequence of Psathyrella aberdarensis IHI B618.</title>
        <authorList>
            <person name="Buettner E."/>
            <person name="Kellner H."/>
        </authorList>
    </citation>
    <scope>NUCLEOTIDE SEQUENCE [LARGE SCALE GENOMIC DNA]</scope>
    <source>
        <strain evidence="1 2">IHI B618</strain>
    </source>
</reference>
<dbReference type="Proteomes" id="UP000290288">
    <property type="component" value="Unassembled WGS sequence"/>
</dbReference>
<evidence type="ECO:0000313" key="1">
    <source>
        <dbReference type="EMBL" id="RXW21622.1"/>
    </source>
</evidence>
<keyword evidence="2" id="KW-1185">Reference proteome</keyword>
<organism evidence="1 2">
    <name type="scientific">Candolleomyces aberdarensis</name>
    <dbReference type="NCBI Taxonomy" id="2316362"/>
    <lineage>
        <taxon>Eukaryota</taxon>
        <taxon>Fungi</taxon>
        <taxon>Dikarya</taxon>
        <taxon>Basidiomycota</taxon>
        <taxon>Agaricomycotina</taxon>
        <taxon>Agaricomycetes</taxon>
        <taxon>Agaricomycetidae</taxon>
        <taxon>Agaricales</taxon>
        <taxon>Agaricineae</taxon>
        <taxon>Psathyrellaceae</taxon>
        <taxon>Candolleomyces</taxon>
    </lineage>
</organism>